<feature type="transmembrane region" description="Helical" evidence="2">
    <location>
        <begin position="212"/>
        <end position="230"/>
    </location>
</feature>
<feature type="transmembrane region" description="Helical" evidence="2">
    <location>
        <begin position="799"/>
        <end position="820"/>
    </location>
</feature>
<sequence>MEHKYELTDHPFDRLLPSWTTVSSSKPSGEESANINLEPFPLYHQSRDCCSAAVEKAGQYHDRWTTGHDELCVLDAYSTAFYKSQPGALNNPHNTIPEHDVWHSNPTVCEELPFGGTDKTQDGVVLEIDLQDLQPITPPDGGWGWFVVLGSFLCMFLVDGVCFSYGIFLSELEITFGASKTQMTLAGALLTGCYFMVGPIASGLMNRFGARILVMFGASLSSIGIISSTFATDLSIFIGTFGVIGGIGFGLIYVPAATIVTTWFVNKRATVTGIITAGSGIGVTCYSLVIPHLIQMFTWRGCILLLAAVNLNAAVAGALFRPLQHTSPAAMDKKKGRMDRSKLPTLNENGAIETEPNVRKPPSASRFPKQTQFLSAQEKSNIQKLARQYVESTDTVAQNLTQVAEENLVLSNPGLSDGIARRITRREGQIRRSNTSWDDIIITYGNQLVPLPEDVALAASKEELPKLSMDTVNRIVEEVLGRQAFASTTSLAATEKPVKSKAPAAYTGSQRWLSSTHSQLGQVSVQPSDNAVVYLKPDNMGSTSYFASAISLRAIPDINAGAIDEQAIHDAIMKELRKEVARPVHRKDLFLSGSLIHINEYLATPDVESFIRQVTVPAEEIQAKSPIMAMLRSMFGVSILRSPTFQLLNISSIITMVGYIVPYQFLKDNAQFHGYGETESAYLLASLGILNTIGRLISGWLSDRPWVNIVLVNNVSLLVSGVATAILPLLRTYTGMMFYACFFGFAIAAFIAVRTILIVELIGLDRLSNAFGFLLLFQGIAVVGAPPALGFMYDTFGNFNVTFIFGGIALFVSGLLCIPLSSVARWERGKELATAEWEDENVEGCFRAPTKCIRLMRDCCLTRCCPKKLDYETKVEGVSDFQLYDVA</sequence>
<dbReference type="Pfam" id="PF07690">
    <property type="entry name" value="MFS_1"/>
    <property type="match status" value="2"/>
</dbReference>
<feature type="transmembrane region" description="Helical" evidence="2">
    <location>
        <begin position="297"/>
        <end position="320"/>
    </location>
</feature>
<dbReference type="PANTHER" id="PTHR11360">
    <property type="entry name" value="MONOCARBOXYLATE TRANSPORTER"/>
    <property type="match status" value="1"/>
</dbReference>
<gene>
    <name evidence="3" type="ORF">CLF_100066</name>
</gene>
<dbReference type="InterPro" id="IPR050327">
    <property type="entry name" value="Proton-linked_MCT"/>
</dbReference>
<feature type="transmembrane region" description="Helical" evidence="2">
    <location>
        <begin position="681"/>
        <end position="698"/>
    </location>
</feature>
<organism evidence="3 4">
    <name type="scientific">Clonorchis sinensis</name>
    <name type="common">Chinese liver fluke</name>
    <dbReference type="NCBI Taxonomy" id="79923"/>
    <lineage>
        <taxon>Eukaryota</taxon>
        <taxon>Metazoa</taxon>
        <taxon>Spiralia</taxon>
        <taxon>Lophotrochozoa</taxon>
        <taxon>Platyhelminthes</taxon>
        <taxon>Trematoda</taxon>
        <taxon>Digenea</taxon>
        <taxon>Opisthorchiida</taxon>
        <taxon>Opisthorchiata</taxon>
        <taxon>Opisthorchiidae</taxon>
        <taxon>Clonorchis</taxon>
    </lineage>
</organism>
<evidence type="ECO:0000313" key="4">
    <source>
        <dbReference type="Proteomes" id="UP000008909"/>
    </source>
</evidence>
<accession>G7Y2K7</accession>
<dbReference type="InterPro" id="IPR011701">
    <property type="entry name" value="MFS"/>
</dbReference>
<feature type="transmembrane region" description="Helical" evidence="2">
    <location>
        <begin position="638"/>
        <end position="661"/>
    </location>
</feature>
<protein>
    <submittedName>
        <fullName evidence="3">Monocarboxylate transporter 12-B</fullName>
    </submittedName>
</protein>
<reference evidence="3" key="1">
    <citation type="journal article" date="2011" name="Genome Biol.">
        <title>The draft genome of the carcinogenic human liver fluke Clonorchis sinensis.</title>
        <authorList>
            <person name="Wang X."/>
            <person name="Chen W."/>
            <person name="Huang Y."/>
            <person name="Sun J."/>
            <person name="Men J."/>
            <person name="Liu H."/>
            <person name="Luo F."/>
            <person name="Guo L."/>
            <person name="Lv X."/>
            <person name="Deng C."/>
            <person name="Zhou C."/>
            <person name="Fan Y."/>
            <person name="Li X."/>
            <person name="Huang L."/>
            <person name="Hu Y."/>
            <person name="Liang C."/>
            <person name="Hu X."/>
            <person name="Xu J."/>
            <person name="Yu X."/>
        </authorList>
    </citation>
    <scope>NUCLEOTIDE SEQUENCE [LARGE SCALE GENOMIC DNA]</scope>
    <source>
        <strain evidence="3">Henan</strain>
    </source>
</reference>
<proteinExistence type="predicted"/>
<keyword evidence="4" id="KW-1185">Reference proteome</keyword>
<keyword evidence="2" id="KW-1133">Transmembrane helix</keyword>
<feature type="transmembrane region" description="Helical" evidence="2">
    <location>
        <begin position="710"/>
        <end position="730"/>
    </location>
</feature>
<feature type="transmembrane region" description="Helical" evidence="2">
    <location>
        <begin position="771"/>
        <end position="793"/>
    </location>
</feature>
<feature type="transmembrane region" description="Helical" evidence="2">
    <location>
        <begin position="236"/>
        <end position="264"/>
    </location>
</feature>
<feature type="region of interest" description="Disordered" evidence="1">
    <location>
        <begin position="350"/>
        <end position="371"/>
    </location>
</feature>
<feature type="transmembrane region" description="Helical" evidence="2">
    <location>
        <begin position="143"/>
        <end position="168"/>
    </location>
</feature>
<evidence type="ECO:0000256" key="1">
    <source>
        <dbReference type="SAM" id="MobiDB-lite"/>
    </source>
</evidence>
<feature type="transmembrane region" description="Helical" evidence="2">
    <location>
        <begin position="271"/>
        <end position="291"/>
    </location>
</feature>
<dbReference type="SUPFAM" id="SSF103473">
    <property type="entry name" value="MFS general substrate transporter"/>
    <property type="match status" value="1"/>
</dbReference>
<dbReference type="Gene3D" id="1.20.1250.20">
    <property type="entry name" value="MFS general substrate transporter like domains"/>
    <property type="match status" value="2"/>
</dbReference>
<dbReference type="AlphaFoldDB" id="G7Y2K7"/>
<name>G7Y2K7_CLOSI</name>
<dbReference type="GO" id="GO:0008028">
    <property type="term" value="F:monocarboxylic acid transmembrane transporter activity"/>
    <property type="evidence" value="ECO:0007669"/>
    <property type="project" value="TreeGrafter"/>
</dbReference>
<feature type="transmembrane region" description="Helical" evidence="2">
    <location>
        <begin position="183"/>
        <end position="205"/>
    </location>
</feature>
<keyword evidence="2" id="KW-0812">Transmembrane</keyword>
<feature type="transmembrane region" description="Helical" evidence="2">
    <location>
        <begin position="736"/>
        <end position="759"/>
    </location>
</feature>
<dbReference type="Proteomes" id="UP000008909">
    <property type="component" value="Unassembled WGS sequence"/>
</dbReference>
<dbReference type="EMBL" id="DF142829">
    <property type="protein sequence ID" value="GAA47194.1"/>
    <property type="molecule type" value="Genomic_DNA"/>
</dbReference>
<keyword evidence="2" id="KW-0472">Membrane</keyword>
<evidence type="ECO:0000313" key="3">
    <source>
        <dbReference type="EMBL" id="GAA47194.1"/>
    </source>
</evidence>
<dbReference type="PANTHER" id="PTHR11360:SF286">
    <property type="entry name" value="GH22266P"/>
    <property type="match status" value="1"/>
</dbReference>
<evidence type="ECO:0000256" key="2">
    <source>
        <dbReference type="SAM" id="Phobius"/>
    </source>
</evidence>
<reference key="2">
    <citation type="submission" date="2011-10" db="EMBL/GenBank/DDBJ databases">
        <title>The genome and transcriptome sequence of Clonorchis sinensis provide insights into the carcinogenic liver fluke.</title>
        <authorList>
            <person name="Wang X."/>
            <person name="Huang Y."/>
            <person name="Chen W."/>
            <person name="Liu H."/>
            <person name="Guo L."/>
            <person name="Chen Y."/>
            <person name="Luo F."/>
            <person name="Zhou W."/>
            <person name="Sun J."/>
            <person name="Mao Q."/>
            <person name="Liang P."/>
            <person name="Zhou C."/>
            <person name="Tian Y."/>
            <person name="Men J."/>
            <person name="Lv X."/>
            <person name="Huang L."/>
            <person name="Zhou J."/>
            <person name="Hu Y."/>
            <person name="Li R."/>
            <person name="Zhang F."/>
            <person name="Lei H."/>
            <person name="Li X."/>
            <person name="Hu X."/>
            <person name="Liang C."/>
            <person name="Xu J."/>
            <person name="Wu Z."/>
            <person name="Yu X."/>
        </authorList>
    </citation>
    <scope>NUCLEOTIDE SEQUENCE</scope>
    <source>
        <strain>Henan</strain>
    </source>
</reference>
<dbReference type="InterPro" id="IPR036259">
    <property type="entry name" value="MFS_trans_sf"/>
</dbReference>